<evidence type="ECO:0000256" key="5">
    <source>
        <dbReference type="ARBA" id="ARBA00022989"/>
    </source>
</evidence>
<dbReference type="AlphaFoldDB" id="A0A0D6EJ05"/>
<feature type="region of interest" description="Disordered" evidence="8">
    <location>
        <begin position="1"/>
        <end position="21"/>
    </location>
</feature>
<dbReference type="EMBL" id="CENE01000003">
    <property type="protein sequence ID" value="CEQ39600.1"/>
    <property type="molecule type" value="Genomic_DNA"/>
</dbReference>
<dbReference type="GO" id="GO:0005789">
    <property type="term" value="C:endoplasmic reticulum membrane"/>
    <property type="evidence" value="ECO:0007669"/>
    <property type="project" value="UniProtKB-SubCell"/>
</dbReference>
<dbReference type="Pfam" id="PF10261">
    <property type="entry name" value="FIT"/>
    <property type="match status" value="1"/>
</dbReference>
<dbReference type="InterPro" id="IPR019388">
    <property type="entry name" value="FIT"/>
</dbReference>
<feature type="transmembrane region" description="Helical" evidence="9">
    <location>
        <begin position="96"/>
        <end position="117"/>
    </location>
</feature>
<keyword evidence="4" id="KW-0256">Endoplasmic reticulum</keyword>
<dbReference type="Proteomes" id="UP000243876">
    <property type="component" value="Unassembled WGS sequence"/>
</dbReference>
<keyword evidence="6" id="KW-0443">Lipid metabolism</keyword>
<evidence type="ECO:0000313" key="10">
    <source>
        <dbReference type="EMBL" id="CEQ39600.1"/>
    </source>
</evidence>
<evidence type="ECO:0000256" key="2">
    <source>
        <dbReference type="ARBA" id="ARBA00022692"/>
    </source>
</evidence>
<proteinExistence type="predicted"/>
<reference evidence="11" key="1">
    <citation type="submission" date="2015-02" db="EMBL/GenBank/DDBJ databases">
        <authorList>
            <person name="Gon?alves P."/>
        </authorList>
    </citation>
    <scope>NUCLEOTIDE SEQUENCE [LARGE SCALE GENOMIC DNA]</scope>
</reference>
<dbReference type="PANTHER" id="PTHR23129:SF0">
    <property type="entry name" value="ACYL-COENZYME A DIPHOSPHATASE FITM2"/>
    <property type="match status" value="1"/>
</dbReference>
<comment type="subcellular location">
    <subcellularLocation>
        <location evidence="1">Endoplasmic reticulum membrane</location>
        <topology evidence="1">Multi-pass membrane protein</topology>
    </subcellularLocation>
</comment>
<organism evidence="10 11">
    <name type="scientific">Sporidiobolus salmonicolor</name>
    <name type="common">Yeast-like fungus</name>
    <name type="synonym">Sporobolomyces salmonicolor</name>
    <dbReference type="NCBI Taxonomy" id="5005"/>
    <lineage>
        <taxon>Eukaryota</taxon>
        <taxon>Fungi</taxon>
        <taxon>Dikarya</taxon>
        <taxon>Basidiomycota</taxon>
        <taxon>Pucciniomycotina</taxon>
        <taxon>Microbotryomycetes</taxon>
        <taxon>Sporidiobolales</taxon>
        <taxon>Sporidiobolaceae</taxon>
        <taxon>Sporobolomyces</taxon>
    </lineage>
</organism>
<evidence type="ECO:0000256" key="8">
    <source>
        <dbReference type="SAM" id="MobiDB-lite"/>
    </source>
</evidence>
<keyword evidence="2 9" id="KW-0812">Transmembrane</keyword>
<evidence type="ECO:0000256" key="9">
    <source>
        <dbReference type="SAM" id="Phobius"/>
    </source>
</evidence>
<dbReference type="OrthoDB" id="5579088at2759"/>
<feature type="transmembrane region" description="Helical" evidence="9">
    <location>
        <begin position="287"/>
        <end position="308"/>
    </location>
</feature>
<protein>
    <submittedName>
        <fullName evidence="10">SPOSA6832_01152-mRNA-1:cds</fullName>
    </submittedName>
</protein>
<evidence type="ECO:0000256" key="3">
    <source>
        <dbReference type="ARBA" id="ARBA00022801"/>
    </source>
</evidence>
<dbReference type="PANTHER" id="PTHR23129">
    <property type="entry name" value="ACYL-COENZYME A DIPHOSPHATASE FITM2"/>
    <property type="match status" value="1"/>
</dbReference>
<evidence type="ECO:0000256" key="6">
    <source>
        <dbReference type="ARBA" id="ARBA00023098"/>
    </source>
</evidence>
<dbReference type="GO" id="GO:0019915">
    <property type="term" value="P:lipid storage"/>
    <property type="evidence" value="ECO:0007669"/>
    <property type="project" value="InterPro"/>
</dbReference>
<dbReference type="GO" id="GO:0034389">
    <property type="term" value="P:lipid droplet organization"/>
    <property type="evidence" value="ECO:0007669"/>
    <property type="project" value="TreeGrafter"/>
</dbReference>
<keyword evidence="11" id="KW-1185">Reference proteome</keyword>
<evidence type="ECO:0000313" key="11">
    <source>
        <dbReference type="Proteomes" id="UP000243876"/>
    </source>
</evidence>
<gene>
    <name evidence="10" type="primary">SPOSA6832_01152</name>
</gene>
<accession>A0A0D6EJ05</accession>
<evidence type="ECO:0000256" key="7">
    <source>
        <dbReference type="ARBA" id="ARBA00023136"/>
    </source>
</evidence>
<evidence type="ECO:0000256" key="4">
    <source>
        <dbReference type="ARBA" id="ARBA00022824"/>
    </source>
</evidence>
<dbReference type="GO" id="GO:0010945">
    <property type="term" value="F:coenzyme A diphosphatase activity"/>
    <property type="evidence" value="ECO:0007669"/>
    <property type="project" value="InterPro"/>
</dbReference>
<dbReference type="GO" id="GO:0008654">
    <property type="term" value="P:phospholipid biosynthetic process"/>
    <property type="evidence" value="ECO:0007669"/>
    <property type="project" value="TreeGrafter"/>
</dbReference>
<keyword evidence="7 9" id="KW-0472">Membrane</keyword>
<keyword evidence="3" id="KW-0378">Hydrolase</keyword>
<name>A0A0D6EJ05_SPOSA</name>
<keyword evidence="5 9" id="KW-1133">Transmembrane helix</keyword>
<evidence type="ECO:0000256" key="1">
    <source>
        <dbReference type="ARBA" id="ARBA00004477"/>
    </source>
</evidence>
<sequence>MATAARTRPPPVASSFSPPASTPRQRFVSLLLVTTLVGTTLSVLRTSAATTAFRSRLPAQTLTRLTSSESAFPVPRLPFFADKRNVLNQLFVKRSWAWVTALFIAHALALFLTAPLLTVKKPPPPSPSSPSNGAAPAQSSVSLSPAARVPFTLLLTALRRYLLATLFWFYLTQATWFGTTLGPSVSHRILRSSGAVCVPSALSSGPDRGRGRGLHGDGPREACTGQSGEYWRGGHDVSGHAFMMLHCALFLFELVHPLLPSLLPAYFRATTPEARPRTLPLAVKATAWAALAVIALCWWMLLMTSLFFHSPAEKLTGVAFGVLGWYVSGM</sequence>